<accession>A0A6M0T1E6</accession>
<proteinExistence type="predicted"/>
<dbReference type="PANTHER" id="PTHR33169">
    <property type="entry name" value="PADR-FAMILY TRANSCRIPTIONAL REGULATOR"/>
    <property type="match status" value="1"/>
</dbReference>
<dbReference type="SUPFAM" id="SSF46785">
    <property type="entry name" value="Winged helix' DNA-binding domain"/>
    <property type="match status" value="1"/>
</dbReference>
<dbReference type="InterPro" id="IPR036390">
    <property type="entry name" value="WH_DNA-bd_sf"/>
</dbReference>
<name>A0A6M0T1E6_CLOBO</name>
<gene>
    <name evidence="2" type="ORF">EXM42_14755</name>
</gene>
<dbReference type="Proteomes" id="UP000473089">
    <property type="component" value="Unassembled WGS sequence"/>
</dbReference>
<protein>
    <submittedName>
        <fullName evidence="2">PadR family transcriptional regulator</fullName>
    </submittedName>
</protein>
<dbReference type="AlphaFoldDB" id="A0A6M0T1E6"/>
<evidence type="ECO:0000313" key="3">
    <source>
        <dbReference type="Proteomes" id="UP000473089"/>
    </source>
</evidence>
<dbReference type="PANTHER" id="PTHR33169:SF14">
    <property type="entry name" value="TRANSCRIPTIONAL REGULATOR RV3488"/>
    <property type="match status" value="1"/>
</dbReference>
<dbReference type="InterPro" id="IPR005149">
    <property type="entry name" value="Tscrpt_reg_PadR_N"/>
</dbReference>
<comment type="caution">
    <text evidence="2">The sequence shown here is derived from an EMBL/GenBank/DDBJ whole genome shotgun (WGS) entry which is preliminary data.</text>
</comment>
<sequence>MEIDKELLKGCIDTILICLLNTKDMYGYELVKAVKQISEETFELKEGTLYLALKRLEKNNSIESYWGDGKSGGGRRKYYKITKIGKEYLHKKKEEWIFLNGIMNKFLGVI</sequence>
<evidence type="ECO:0000313" key="2">
    <source>
        <dbReference type="EMBL" id="NFA61598.1"/>
    </source>
</evidence>
<evidence type="ECO:0000259" key="1">
    <source>
        <dbReference type="Pfam" id="PF03551"/>
    </source>
</evidence>
<reference evidence="2 3" key="1">
    <citation type="submission" date="2019-02" db="EMBL/GenBank/DDBJ databases">
        <title>Genome sequencing of Clostridium botulinum clinical isolates.</title>
        <authorList>
            <person name="Brunt J."/>
            <person name="Van Vliet A.H.M."/>
            <person name="Stringer S.C."/>
            <person name="Grant K.A."/>
            <person name="Carter A.C."/>
            <person name="Peck M.W."/>
        </authorList>
    </citation>
    <scope>NUCLEOTIDE SEQUENCE [LARGE SCALE GENOMIC DNA]</scope>
    <source>
        <strain evidence="2 3">R1125/03</strain>
    </source>
</reference>
<dbReference type="Gene3D" id="1.10.10.10">
    <property type="entry name" value="Winged helix-like DNA-binding domain superfamily/Winged helix DNA-binding domain"/>
    <property type="match status" value="1"/>
</dbReference>
<dbReference type="Pfam" id="PF03551">
    <property type="entry name" value="PadR"/>
    <property type="match status" value="1"/>
</dbReference>
<dbReference type="EMBL" id="SGJP01000036">
    <property type="protein sequence ID" value="NFA61598.1"/>
    <property type="molecule type" value="Genomic_DNA"/>
</dbReference>
<dbReference type="InterPro" id="IPR052509">
    <property type="entry name" value="Metal_resp_DNA-bind_regulator"/>
</dbReference>
<dbReference type="InterPro" id="IPR036388">
    <property type="entry name" value="WH-like_DNA-bd_sf"/>
</dbReference>
<feature type="domain" description="Transcription regulator PadR N-terminal" evidence="1">
    <location>
        <begin position="17"/>
        <end position="91"/>
    </location>
</feature>
<organism evidence="2 3">
    <name type="scientific">Clostridium botulinum</name>
    <dbReference type="NCBI Taxonomy" id="1491"/>
    <lineage>
        <taxon>Bacteria</taxon>
        <taxon>Bacillati</taxon>
        <taxon>Bacillota</taxon>
        <taxon>Clostridia</taxon>
        <taxon>Eubacteriales</taxon>
        <taxon>Clostridiaceae</taxon>
        <taxon>Clostridium</taxon>
    </lineage>
</organism>